<dbReference type="InterPro" id="IPR036005">
    <property type="entry name" value="Creatinase/aminopeptidase-like"/>
</dbReference>
<keyword evidence="7" id="KW-1185">Reference proteome</keyword>
<dbReference type="Gene3D" id="3.90.230.10">
    <property type="entry name" value="Creatinase/methionine aminopeptidase superfamily"/>
    <property type="match status" value="1"/>
</dbReference>
<evidence type="ECO:0000313" key="7">
    <source>
        <dbReference type="Proteomes" id="UP000001037"/>
    </source>
</evidence>
<gene>
    <name evidence="6" type="ordered locus">Pyrfu_0026</name>
</gene>
<feature type="domain" description="Peptidase M24" evidence="4">
    <location>
        <begin position="151"/>
        <end position="357"/>
    </location>
</feature>
<dbReference type="InterPro" id="IPR029149">
    <property type="entry name" value="Creatin/AminoP/Spt16_N"/>
</dbReference>
<evidence type="ECO:0000256" key="2">
    <source>
        <dbReference type="ARBA" id="ARBA00022801"/>
    </source>
</evidence>
<dbReference type="Gene3D" id="3.40.350.10">
    <property type="entry name" value="Creatinase/prolidase N-terminal domain"/>
    <property type="match status" value="1"/>
</dbReference>
<reference evidence="6 7" key="1">
    <citation type="journal article" date="2011" name="Stand. Genomic Sci.">
        <title>Complete genome sequence of the hyperthermophilic chemolithoautotroph Pyrolobus fumarii type strain (1A).</title>
        <authorList>
            <person name="Anderson I."/>
            <person name="Goker M."/>
            <person name="Nolan M."/>
            <person name="Lucas S."/>
            <person name="Hammon N."/>
            <person name="Deshpande S."/>
            <person name="Cheng J.F."/>
            <person name="Tapia R."/>
            <person name="Han C."/>
            <person name="Goodwin L."/>
            <person name="Pitluck S."/>
            <person name="Huntemann M."/>
            <person name="Liolios K."/>
            <person name="Ivanova N."/>
            <person name="Pagani I."/>
            <person name="Mavromatis K."/>
            <person name="Ovchinikova G."/>
            <person name="Pati A."/>
            <person name="Chen A."/>
            <person name="Palaniappan K."/>
            <person name="Land M."/>
            <person name="Hauser L."/>
            <person name="Brambilla E.M."/>
            <person name="Huber H."/>
            <person name="Yasawong M."/>
            <person name="Rohde M."/>
            <person name="Spring S."/>
            <person name="Abt B."/>
            <person name="Sikorski J."/>
            <person name="Wirth R."/>
            <person name="Detter J.C."/>
            <person name="Woyke T."/>
            <person name="Bristow J."/>
            <person name="Eisen J.A."/>
            <person name="Markowitz V."/>
            <person name="Hugenholtz P."/>
            <person name="Kyrpides N.C."/>
            <person name="Klenk H.P."/>
            <person name="Lapidus A."/>
        </authorList>
    </citation>
    <scope>NUCLEOTIDE SEQUENCE [LARGE SCALE GENOMIC DNA]</scope>
    <source>
        <strain evidence="7">DSM 11204 / 1A</strain>
    </source>
</reference>
<dbReference type="KEGG" id="pfm:Pyrfu_0026"/>
<dbReference type="InParanoid" id="G0EDY2"/>
<dbReference type="InterPro" id="IPR001131">
    <property type="entry name" value="Peptidase_M24B_aminopep-P_CS"/>
</dbReference>
<name>G0EDY2_PYRF1</name>
<keyword evidence="1 3" id="KW-0479">Metal-binding</keyword>
<sequence>MQGENNLGKLRRVLEAKELDALVILDPGFASWALGAPRSIFGGGGIAVLFDDSGVSVVTHLLEFWRISDKLQGVEVYVYTRRADDEVVEPGRIVGPNLKDALVRLLGEGKRVGCDRSACTQLQGVKGVEALDVTSDLWSLRMVKEDWELRRMVEALDIAERALRKTMAMLSEGITELEVAGEHERILRIYGSETHAFATHGSLTIVAFGANTAYPHWDPSDRRLTGNEPVLIDTGAVKRGYCSDVTRVTWYPAGSGPREWRELVERVVAAVGEAIDRVEPGIEASVVDEVARRALGPYAKWFIHSTGHGIGVEVHEPPRVAPGEKTRLEKGMVFTIEPGVYLRGRFGVRIEQMVVVDSRGARVLNKLPMTLE</sequence>
<protein>
    <submittedName>
        <fullName evidence="6">Peptidase M24</fullName>
    </submittedName>
</protein>
<dbReference type="PANTHER" id="PTHR46112:SF2">
    <property type="entry name" value="XAA-PRO AMINOPEPTIDASE P-RELATED"/>
    <property type="match status" value="1"/>
</dbReference>
<dbReference type="AlphaFoldDB" id="G0EDY2"/>
<dbReference type="RefSeq" id="WP_014025575.1">
    <property type="nucleotide sequence ID" value="NC_015931.1"/>
</dbReference>
<dbReference type="Proteomes" id="UP000001037">
    <property type="component" value="Chromosome"/>
</dbReference>
<proteinExistence type="inferred from homology"/>
<evidence type="ECO:0000256" key="3">
    <source>
        <dbReference type="RuleBase" id="RU000590"/>
    </source>
</evidence>
<dbReference type="InterPro" id="IPR000994">
    <property type="entry name" value="Pept_M24"/>
</dbReference>
<evidence type="ECO:0000313" key="6">
    <source>
        <dbReference type="EMBL" id="AEM37898.1"/>
    </source>
</evidence>
<dbReference type="InterPro" id="IPR000587">
    <property type="entry name" value="Creatinase_N"/>
</dbReference>
<dbReference type="GO" id="GO:0016787">
    <property type="term" value="F:hydrolase activity"/>
    <property type="evidence" value="ECO:0007669"/>
    <property type="project" value="UniProtKB-KW"/>
</dbReference>
<dbReference type="EMBL" id="CP002838">
    <property type="protein sequence ID" value="AEM37898.1"/>
    <property type="molecule type" value="Genomic_DNA"/>
</dbReference>
<dbReference type="Pfam" id="PF00557">
    <property type="entry name" value="Peptidase_M24"/>
    <property type="match status" value="1"/>
</dbReference>
<dbReference type="OrthoDB" id="1346at2157"/>
<dbReference type="PANTHER" id="PTHR46112">
    <property type="entry name" value="AMINOPEPTIDASE"/>
    <property type="match status" value="1"/>
</dbReference>
<dbReference type="eggNOG" id="arCOG01000">
    <property type="taxonomic scope" value="Archaea"/>
</dbReference>
<dbReference type="GeneID" id="11139651"/>
<dbReference type="InterPro" id="IPR050659">
    <property type="entry name" value="Peptidase_M24B"/>
</dbReference>
<feature type="domain" description="Creatinase N-terminal" evidence="5">
    <location>
        <begin position="8"/>
        <end position="143"/>
    </location>
</feature>
<evidence type="ECO:0000259" key="4">
    <source>
        <dbReference type="Pfam" id="PF00557"/>
    </source>
</evidence>
<dbReference type="SUPFAM" id="SSF55920">
    <property type="entry name" value="Creatinase/aminopeptidase"/>
    <property type="match status" value="1"/>
</dbReference>
<dbReference type="Pfam" id="PF01321">
    <property type="entry name" value="Creatinase_N"/>
    <property type="match status" value="1"/>
</dbReference>
<accession>G0EDY2</accession>
<dbReference type="GO" id="GO:0046872">
    <property type="term" value="F:metal ion binding"/>
    <property type="evidence" value="ECO:0007669"/>
    <property type="project" value="UniProtKB-KW"/>
</dbReference>
<dbReference type="SUPFAM" id="SSF53092">
    <property type="entry name" value="Creatinase/prolidase N-terminal domain"/>
    <property type="match status" value="1"/>
</dbReference>
<comment type="similarity">
    <text evidence="3">Belongs to the peptidase M24B family.</text>
</comment>
<dbReference type="STRING" id="694429.Pyrfu_0026"/>
<dbReference type="FunCoup" id="G0EDY2">
    <property type="interactions" value="63"/>
</dbReference>
<keyword evidence="2" id="KW-0378">Hydrolase</keyword>
<dbReference type="HOGENOM" id="CLU_017266_4_2_2"/>
<organism evidence="6 7">
    <name type="scientific">Pyrolobus fumarii (strain DSM 11204 / 1A)</name>
    <dbReference type="NCBI Taxonomy" id="694429"/>
    <lineage>
        <taxon>Archaea</taxon>
        <taxon>Thermoproteota</taxon>
        <taxon>Thermoprotei</taxon>
        <taxon>Desulfurococcales</taxon>
        <taxon>Pyrodictiaceae</taxon>
        <taxon>Pyrolobus</taxon>
    </lineage>
</organism>
<dbReference type="PROSITE" id="PS00491">
    <property type="entry name" value="PROLINE_PEPTIDASE"/>
    <property type="match status" value="1"/>
</dbReference>
<evidence type="ECO:0000256" key="1">
    <source>
        <dbReference type="ARBA" id="ARBA00022723"/>
    </source>
</evidence>
<evidence type="ECO:0000259" key="5">
    <source>
        <dbReference type="Pfam" id="PF01321"/>
    </source>
</evidence>